<dbReference type="InterPro" id="IPR021534">
    <property type="entry name" value="DUF3192"/>
</dbReference>
<dbReference type="Proteomes" id="UP000194841">
    <property type="component" value="Unassembled WGS sequence"/>
</dbReference>
<feature type="signal peptide" evidence="2">
    <location>
        <begin position="1"/>
        <end position="22"/>
    </location>
</feature>
<keyword evidence="1 2" id="KW-0732">Signal</keyword>
<gene>
    <name evidence="3" type="ORF">B1199_07440</name>
</gene>
<protein>
    <recommendedName>
        <fullName evidence="5">DUF3192 domain-containing protein</fullName>
    </recommendedName>
</protein>
<reference evidence="3 4" key="1">
    <citation type="submission" date="2017-02" db="EMBL/GenBank/DDBJ databases">
        <title>Pseudoalteromonas ulvae TC14 Genome.</title>
        <authorList>
            <person name="Molmeret M."/>
        </authorList>
    </citation>
    <scope>NUCLEOTIDE SEQUENCE [LARGE SCALE GENOMIC DNA]</scope>
    <source>
        <strain evidence="3">TC14</strain>
    </source>
</reference>
<feature type="chain" id="PRO_5012534911" description="DUF3192 domain-containing protein" evidence="2">
    <location>
        <begin position="23"/>
        <end position="126"/>
    </location>
</feature>
<accession>A0A244CSG4</accession>
<dbReference type="Gene3D" id="3.30.1450.10">
    <property type="match status" value="1"/>
</dbReference>
<sequence length="126" mass="13884">MKVRLLLSALAASTLLTGCVVAVSDGEVDSQWATSSASSWQKEHKQNRDKIANLQLSQSYQAVLNTMGTPNFSEFVTKDNTHYQVLFYATHSIHSDGKMTKDECTPLVFKDGELVGWGEAAYNPIL</sequence>
<evidence type="ECO:0000313" key="4">
    <source>
        <dbReference type="Proteomes" id="UP000194841"/>
    </source>
</evidence>
<name>A0A244CSG4_PSEDV</name>
<comment type="caution">
    <text evidence="3">The sequence shown here is derived from an EMBL/GenBank/DDBJ whole genome shotgun (WGS) entry which is preliminary data.</text>
</comment>
<evidence type="ECO:0000256" key="2">
    <source>
        <dbReference type="SAM" id="SignalP"/>
    </source>
</evidence>
<dbReference type="OrthoDB" id="6399368at2"/>
<dbReference type="Pfam" id="PF11399">
    <property type="entry name" value="DUF3192"/>
    <property type="match status" value="1"/>
</dbReference>
<dbReference type="InterPro" id="IPR037873">
    <property type="entry name" value="BamE-like"/>
</dbReference>
<proteinExistence type="predicted"/>
<keyword evidence="4" id="KW-1185">Reference proteome</keyword>
<dbReference type="PROSITE" id="PS51257">
    <property type="entry name" value="PROKAR_LIPOPROTEIN"/>
    <property type="match status" value="1"/>
</dbReference>
<dbReference type="RefSeq" id="WP_086743487.1">
    <property type="nucleotide sequence ID" value="NZ_MWPV01000002.1"/>
</dbReference>
<evidence type="ECO:0000256" key="1">
    <source>
        <dbReference type="ARBA" id="ARBA00022729"/>
    </source>
</evidence>
<dbReference type="EMBL" id="MWPV01000002">
    <property type="protein sequence ID" value="OUL58179.1"/>
    <property type="molecule type" value="Genomic_DNA"/>
</dbReference>
<evidence type="ECO:0000313" key="3">
    <source>
        <dbReference type="EMBL" id="OUL58179.1"/>
    </source>
</evidence>
<evidence type="ECO:0008006" key="5">
    <source>
        <dbReference type="Google" id="ProtNLM"/>
    </source>
</evidence>
<dbReference type="AlphaFoldDB" id="A0A244CSG4"/>
<organism evidence="3 4">
    <name type="scientific">Pseudoalteromonas ulvae</name>
    <dbReference type="NCBI Taxonomy" id="107327"/>
    <lineage>
        <taxon>Bacteria</taxon>
        <taxon>Pseudomonadati</taxon>
        <taxon>Pseudomonadota</taxon>
        <taxon>Gammaproteobacteria</taxon>
        <taxon>Alteromonadales</taxon>
        <taxon>Pseudoalteromonadaceae</taxon>
        <taxon>Pseudoalteromonas</taxon>
    </lineage>
</organism>